<evidence type="ECO:0000259" key="1">
    <source>
        <dbReference type="Pfam" id="PF01370"/>
    </source>
</evidence>
<protein>
    <submittedName>
        <fullName evidence="2">NAD(P)-dependent oxidoreductase</fullName>
    </submittedName>
</protein>
<feature type="domain" description="NAD-dependent epimerase/dehydratase" evidence="1">
    <location>
        <begin position="11"/>
        <end position="172"/>
    </location>
</feature>
<dbReference type="PANTHER" id="PTHR43245">
    <property type="entry name" value="BIFUNCTIONAL POLYMYXIN RESISTANCE PROTEIN ARNA"/>
    <property type="match status" value="1"/>
</dbReference>
<dbReference type="OrthoDB" id="9801056at2"/>
<sequence>MTSPAPPAPKVLVTGSSGRVGRAIHIRLSPRFAVAGLDRSPSSTADWVGDLDTPGLLARALEGVEAVVHTAALHAPHVPHLPEAEFQRINVDGTRRLLDAAAAAGVKRIVFTSTTALYGDAATPPGRAGWVDETLAPEPRTIYHRSKLAAEALLREAALGGGPSLRVLRMSRCFPEPANVMALFRLHRGVDARDVAAAHDAALRHAGPACATFVISGATPFVAADCPALWDDAPAVLARRAPALVAAFAARGWPLPARIDRVYDSGAAQRDLGWTPRYGHEEVLAMRDAESGEVLPPDASQRWRPD</sequence>
<evidence type="ECO:0000313" key="3">
    <source>
        <dbReference type="Proteomes" id="UP000305760"/>
    </source>
</evidence>
<dbReference type="AlphaFoldDB" id="A0A5C4RQR2"/>
<keyword evidence="3" id="KW-1185">Reference proteome</keyword>
<dbReference type="EMBL" id="SMDR01000003">
    <property type="protein sequence ID" value="TNJ33141.1"/>
    <property type="molecule type" value="Genomic_DNA"/>
</dbReference>
<comment type="caution">
    <text evidence="2">The sequence shown here is derived from an EMBL/GenBank/DDBJ whole genome shotgun (WGS) entry which is preliminary data.</text>
</comment>
<dbReference type="InterPro" id="IPR050177">
    <property type="entry name" value="Lipid_A_modif_metabolic_enz"/>
</dbReference>
<dbReference type="SUPFAM" id="SSF51735">
    <property type="entry name" value="NAD(P)-binding Rossmann-fold domains"/>
    <property type="match status" value="1"/>
</dbReference>
<evidence type="ECO:0000313" key="2">
    <source>
        <dbReference type="EMBL" id="TNJ33141.1"/>
    </source>
</evidence>
<reference evidence="2 3" key="1">
    <citation type="submission" date="2019-03" db="EMBL/GenBank/DDBJ databases">
        <title>Arenimonas daejeonensis sp. nov., isolated from compost.</title>
        <authorList>
            <person name="Jeon C.O."/>
        </authorList>
    </citation>
    <scope>NUCLEOTIDE SEQUENCE [LARGE SCALE GENOMIC DNA]</scope>
    <source>
        <strain evidence="2 3">R29</strain>
    </source>
</reference>
<dbReference type="InterPro" id="IPR001509">
    <property type="entry name" value="Epimerase_deHydtase"/>
</dbReference>
<organism evidence="2 3">
    <name type="scientific">Arenimonas terrae</name>
    <dbReference type="NCBI Taxonomy" id="2546226"/>
    <lineage>
        <taxon>Bacteria</taxon>
        <taxon>Pseudomonadati</taxon>
        <taxon>Pseudomonadota</taxon>
        <taxon>Gammaproteobacteria</taxon>
        <taxon>Lysobacterales</taxon>
        <taxon>Lysobacteraceae</taxon>
        <taxon>Arenimonas</taxon>
    </lineage>
</organism>
<dbReference type="Gene3D" id="3.40.50.720">
    <property type="entry name" value="NAD(P)-binding Rossmann-like Domain"/>
    <property type="match status" value="1"/>
</dbReference>
<dbReference type="Pfam" id="PF01370">
    <property type="entry name" value="Epimerase"/>
    <property type="match status" value="1"/>
</dbReference>
<dbReference type="Proteomes" id="UP000305760">
    <property type="component" value="Unassembled WGS sequence"/>
</dbReference>
<dbReference type="RefSeq" id="WP_139449322.1">
    <property type="nucleotide sequence ID" value="NZ_SMDR01000003.1"/>
</dbReference>
<proteinExistence type="predicted"/>
<name>A0A5C4RQR2_9GAMM</name>
<accession>A0A5C4RQR2</accession>
<gene>
    <name evidence="2" type="ORF">E1B00_12620</name>
</gene>
<dbReference type="InterPro" id="IPR036291">
    <property type="entry name" value="NAD(P)-bd_dom_sf"/>
</dbReference>
<dbReference type="PANTHER" id="PTHR43245:SF54">
    <property type="entry name" value="BLL0593 PROTEIN"/>
    <property type="match status" value="1"/>
</dbReference>